<evidence type="ECO:0000313" key="9">
    <source>
        <dbReference type="EMBL" id="KAF9621470.1"/>
    </source>
</evidence>
<dbReference type="Proteomes" id="UP000631114">
    <property type="component" value="Unassembled WGS sequence"/>
</dbReference>
<gene>
    <name evidence="9" type="ORF">IFM89_021774</name>
</gene>
<dbReference type="FunFam" id="3.40.50.1820:FF:000005">
    <property type="entry name" value="Prolyl endopeptidase"/>
    <property type="match status" value="1"/>
</dbReference>
<evidence type="ECO:0000256" key="1">
    <source>
        <dbReference type="ARBA" id="ARBA00001070"/>
    </source>
</evidence>
<dbReference type="Pfam" id="PF00326">
    <property type="entry name" value="Peptidase_S9"/>
    <property type="match status" value="1"/>
</dbReference>
<dbReference type="Gene3D" id="2.130.10.120">
    <property type="entry name" value="Prolyl oligopeptidase, N-terminal domain"/>
    <property type="match status" value="1"/>
</dbReference>
<feature type="domain" description="Peptidase S9A N-terminal" evidence="8">
    <location>
        <begin position="1"/>
        <end position="189"/>
    </location>
</feature>
<evidence type="ECO:0000259" key="7">
    <source>
        <dbReference type="Pfam" id="PF00326"/>
    </source>
</evidence>
<evidence type="ECO:0000259" key="8">
    <source>
        <dbReference type="Pfam" id="PF02897"/>
    </source>
</evidence>
<accession>A0A835IM37</accession>
<dbReference type="GO" id="GO:0006508">
    <property type="term" value="P:proteolysis"/>
    <property type="evidence" value="ECO:0007669"/>
    <property type="project" value="UniProtKB-KW"/>
</dbReference>
<protein>
    <recommendedName>
        <fullName evidence="6">Prolyl endopeptidase</fullName>
        <ecNumber evidence="6">3.4.21.-</ecNumber>
    </recommendedName>
</protein>
<dbReference type="OrthoDB" id="248387at2759"/>
<keyword evidence="10" id="KW-1185">Reference proteome</keyword>
<reference evidence="9 10" key="1">
    <citation type="submission" date="2020-10" db="EMBL/GenBank/DDBJ databases">
        <title>The Coptis chinensis genome and diversification of protoberbering-type alkaloids.</title>
        <authorList>
            <person name="Wang B."/>
            <person name="Shu S."/>
            <person name="Song C."/>
            <person name="Liu Y."/>
        </authorList>
    </citation>
    <scope>NUCLEOTIDE SEQUENCE [LARGE SCALE GENOMIC DNA]</scope>
    <source>
        <strain evidence="9">HL-2020</strain>
        <tissue evidence="9">Leaf</tissue>
    </source>
</reference>
<comment type="caution">
    <text evidence="9">The sequence shown here is derived from an EMBL/GenBank/DDBJ whole genome shotgun (WGS) entry which is preliminary data.</text>
</comment>
<keyword evidence="5 6" id="KW-0720">Serine protease</keyword>
<dbReference type="EC" id="3.4.21.-" evidence="6"/>
<proteinExistence type="inferred from homology"/>
<comment type="similarity">
    <text evidence="2 6">Belongs to the peptidase S9A family.</text>
</comment>
<keyword evidence="4 6" id="KW-0378">Hydrolase</keyword>
<evidence type="ECO:0000256" key="4">
    <source>
        <dbReference type="ARBA" id="ARBA00022801"/>
    </source>
</evidence>
<dbReference type="GO" id="GO:0005829">
    <property type="term" value="C:cytosol"/>
    <property type="evidence" value="ECO:0007669"/>
    <property type="project" value="TreeGrafter"/>
</dbReference>
<evidence type="ECO:0000256" key="5">
    <source>
        <dbReference type="ARBA" id="ARBA00022825"/>
    </source>
</evidence>
<name>A0A835IM37_9MAGN</name>
<dbReference type="GO" id="GO:0070012">
    <property type="term" value="F:oligopeptidase activity"/>
    <property type="evidence" value="ECO:0007669"/>
    <property type="project" value="TreeGrafter"/>
</dbReference>
<evidence type="ECO:0000313" key="10">
    <source>
        <dbReference type="Proteomes" id="UP000631114"/>
    </source>
</evidence>
<dbReference type="GO" id="GO:0004252">
    <property type="term" value="F:serine-type endopeptidase activity"/>
    <property type="evidence" value="ECO:0007669"/>
    <property type="project" value="UniProtKB-UniRule"/>
</dbReference>
<dbReference type="InterPro" id="IPR001375">
    <property type="entry name" value="Peptidase_S9_cat"/>
</dbReference>
<dbReference type="InterPro" id="IPR029058">
    <property type="entry name" value="AB_hydrolase_fold"/>
</dbReference>
<dbReference type="SUPFAM" id="SSF53474">
    <property type="entry name" value="alpha/beta-Hydrolases"/>
    <property type="match status" value="1"/>
</dbReference>
<dbReference type="Gene3D" id="3.40.50.1820">
    <property type="entry name" value="alpha/beta hydrolase"/>
    <property type="match status" value="1"/>
</dbReference>
<evidence type="ECO:0000256" key="2">
    <source>
        <dbReference type="ARBA" id="ARBA00005228"/>
    </source>
</evidence>
<dbReference type="InterPro" id="IPR002471">
    <property type="entry name" value="Pept_S9_AS"/>
</dbReference>
<dbReference type="InterPro" id="IPR051167">
    <property type="entry name" value="Prolyl_oligopep/macrocyclase"/>
</dbReference>
<evidence type="ECO:0000256" key="6">
    <source>
        <dbReference type="RuleBase" id="RU368024"/>
    </source>
</evidence>
<dbReference type="AlphaFoldDB" id="A0A835IM37"/>
<dbReference type="EMBL" id="JADFTS010000002">
    <property type="protein sequence ID" value="KAF9621470.1"/>
    <property type="molecule type" value="Genomic_DNA"/>
</dbReference>
<dbReference type="PROSITE" id="PS00708">
    <property type="entry name" value="PRO_ENDOPEP_SER"/>
    <property type="match status" value="1"/>
</dbReference>
<keyword evidence="3 6" id="KW-0645">Protease</keyword>
<dbReference type="InterPro" id="IPR023302">
    <property type="entry name" value="Pept_S9A_N"/>
</dbReference>
<dbReference type="Pfam" id="PF02897">
    <property type="entry name" value="Peptidase_S9_N"/>
    <property type="match status" value="1"/>
</dbReference>
<dbReference type="PRINTS" id="PR00862">
    <property type="entry name" value="PROLIGOPTASE"/>
</dbReference>
<dbReference type="SUPFAM" id="SSF50993">
    <property type="entry name" value="Peptidase/esterase 'gauge' domain"/>
    <property type="match status" value="1"/>
</dbReference>
<sequence>MFGAQVMDDGKYVLLYIGEGCDPVNKLYYCDLSELPHGIEGFSGKEDMLPFTKLIDNFDASYQAIANDGTEFTFLTNKDAPKYKVVHVDLKEPTVWTDVIREAEKDVLESADAVNSNQILVSYLSDVKYVLQLRDLKTGILLHVLPVDIGTVNGISGRRKDSEIFIGFTGFLTPGIIYQCNLKTENPQLKIFKEIVVPGFDRSEFQVDQVFVPSKDGTKVPMFIVSKKNILLDGSHPCLLYGYGGFNISLTPSFSISRITLTRNLGAVVCIANIRGGGEYGEEWHKAGSLAKKQNCFDDFISAGEYLVSSGYTQPKKLCIEGGSNGGLLVAACVNQRPDLFGCALAHVGVMDMLRFHKFTIGHAWASDYGCSDKEEEFHWLIKYSPLHNVKRPWDKQHDKQCQYPSTMLLTADHDDRVVPLHSLKLLATMQYVLCTSLDNSPQTNPIIGRIDRKAGHGAGRPTQKLIDEAADRYSFMAKSLDVCWTN</sequence>
<feature type="domain" description="Peptidase S9 prolyl oligopeptidase catalytic" evidence="7">
    <location>
        <begin position="252"/>
        <end position="482"/>
    </location>
</feature>
<organism evidence="9 10">
    <name type="scientific">Coptis chinensis</name>
    <dbReference type="NCBI Taxonomy" id="261450"/>
    <lineage>
        <taxon>Eukaryota</taxon>
        <taxon>Viridiplantae</taxon>
        <taxon>Streptophyta</taxon>
        <taxon>Embryophyta</taxon>
        <taxon>Tracheophyta</taxon>
        <taxon>Spermatophyta</taxon>
        <taxon>Magnoliopsida</taxon>
        <taxon>Ranunculales</taxon>
        <taxon>Ranunculaceae</taxon>
        <taxon>Coptidoideae</taxon>
        <taxon>Coptis</taxon>
    </lineage>
</organism>
<evidence type="ECO:0000256" key="3">
    <source>
        <dbReference type="ARBA" id="ARBA00022670"/>
    </source>
</evidence>
<dbReference type="PANTHER" id="PTHR42881:SF2">
    <property type="entry name" value="PROLYL ENDOPEPTIDASE"/>
    <property type="match status" value="1"/>
</dbReference>
<dbReference type="InterPro" id="IPR002470">
    <property type="entry name" value="Peptidase_S9A"/>
</dbReference>
<comment type="catalytic activity">
    <reaction evidence="1">
        <text>Hydrolysis of Pro-|-Xaa &gt;&gt; Ala-|-Xaa in oligopeptides.</text>
        <dbReference type="EC" id="3.4.21.26"/>
    </reaction>
</comment>
<dbReference type="PANTHER" id="PTHR42881">
    <property type="entry name" value="PROLYL ENDOPEPTIDASE"/>
    <property type="match status" value="1"/>
</dbReference>